<reference evidence="3" key="1">
    <citation type="journal article" date="2019" name="Int. J. Syst. Evol. Microbiol.">
        <title>The Global Catalogue of Microorganisms (GCM) 10K type strain sequencing project: providing services to taxonomists for standard genome sequencing and annotation.</title>
        <authorList>
            <consortium name="The Broad Institute Genomics Platform"/>
            <consortium name="The Broad Institute Genome Sequencing Center for Infectious Disease"/>
            <person name="Wu L."/>
            <person name="Ma J."/>
        </authorList>
    </citation>
    <scope>NUCLEOTIDE SEQUENCE [LARGE SCALE GENOMIC DNA]</scope>
    <source>
        <strain evidence="3">CGMCC 4.7317</strain>
    </source>
</reference>
<organism evidence="2 3">
    <name type="scientific">Longivirga aurantiaca</name>
    <dbReference type="NCBI Taxonomy" id="1837743"/>
    <lineage>
        <taxon>Bacteria</taxon>
        <taxon>Bacillati</taxon>
        <taxon>Actinomycetota</taxon>
        <taxon>Actinomycetes</taxon>
        <taxon>Sporichthyales</taxon>
        <taxon>Sporichthyaceae</taxon>
        <taxon>Longivirga</taxon>
    </lineage>
</organism>
<keyword evidence="1" id="KW-0472">Membrane</keyword>
<evidence type="ECO:0000256" key="1">
    <source>
        <dbReference type="SAM" id="Phobius"/>
    </source>
</evidence>
<accession>A0ABW1T1W8</accession>
<keyword evidence="1" id="KW-1133">Transmembrane helix</keyword>
<feature type="transmembrane region" description="Helical" evidence="1">
    <location>
        <begin position="48"/>
        <end position="68"/>
    </location>
</feature>
<name>A0ABW1T1W8_9ACTN</name>
<comment type="caution">
    <text evidence="2">The sequence shown here is derived from an EMBL/GenBank/DDBJ whole genome shotgun (WGS) entry which is preliminary data.</text>
</comment>
<keyword evidence="1" id="KW-0812">Transmembrane</keyword>
<dbReference type="EMBL" id="JBHSTI010000008">
    <property type="protein sequence ID" value="MFC6238103.1"/>
    <property type="molecule type" value="Genomic_DNA"/>
</dbReference>
<dbReference type="Proteomes" id="UP001596138">
    <property type="component" value="Unassembled WGS sequence"/>
</dbReference>
<sequence length="97" mass="10326">MQTVEDGHRPAASEFTPRGRIVITVLLLVLPLACLALALTSAPGSETAWLLIAVANLVLPAVMLPLVWRGAWRDRASVARRALESAGARDALVSTRS</sequence>
<gene>
    <name evidence="2" type="ORF">ACFQGU_09445</name>
</gene>
<feature type="transmembrane region" description="Helical" evidence="1">
    <location>
        <begin position="21"/>
        <end position="42"/>
    </location>
</feature>
<keyword evidence="3" id="KW-1185">Reference proteome</keyword>
<evidence type="ECO:0000313" key="2">
    <source>
        <dbReference type="EMBL" id="MFC6238103.1"/>
    </source>
</evidence>
<protein>
    <submittedName>
        <fullName evidence="2">Uncharacterized protein</fullName>
    </submittedName>
</protein>
<dbReference type="RefSeq" id="WP_386766014.1">
    <property type="nucleotide sequence ID" value="NZ_JBHSTI010000008.1"/>
</dbReference>
<evidence type="ECO:0000313" key="3">
    <source>
        <dbReference type="Proteomes" id="UP001596138"/>
    </source>
</evidence>
<proteinExistence type="predicted"/>